<evidence type="ECO:0000256" key="1">
    <source>
        <dbReference type="ARBA" id="ARBA00009893"/>
    </source>
</evidence>
<dbReference type="InParanoid" id="A0A316VIE6"/>
<dbReference type="GeneID" id="37017991"/>
<reference evidence="3 4" key="1">
    <citation type="journal article" date="2018" name="Mol. Biol. Evol.">
        <title>Broad Genomic Sampling Reveals a Smut Pathogenic Ancestry of the Fungal Clade Ustilaginomycotina.</title>
        <authorList>
            <person name="Kijpornyongpan T."/>
            <person name="Mondo S.J."/>
            <person name="Barry K."/>
            <person name="Sandor L."/>
            <person name="Lee J."/>
            <person name="Lipzen A."/>
            <person name="Pangilinan J."/>
            <person name="LaButti K."/>
            <person name="Hainaut M."/>
            <person name="Henrissat B."/>
            <person name="Grigoriev I.V."/>
            <person name="Spatafora J.W."/>
            <person name="Aime M.C."/>
        </authorList>
    </citation>
    <scope>NUCLEOTIDE SEQUENCE [LARGE SCALE GENOMIC DNA]</scope>
    <source>
        <strain evidence="3 4">MCA 3882</strain>
    </source>
</reference>
<feature type="region of interest" description="Disordered" evidence="2">
    <location>
        <begin position="1"/>
        <end position="22"/>
    </location>
</feature>
<dbReference type="GO" id="GO:0016410">
    <property type="term" value="F:N-acyltransferase activity"/>
    <property type="evidence" value="ECO:0007669"/>
    <property type="project" value="TreeGrafter"/>
</dbReference>
<evidence type="ECO:0000313" key="4">
    <source>
        <dbReference type="Proteomes" id="UP000245771"/>
    </source>
</evidence>
<sequence>MHCLPPKPRYKTSQEEPDDNSLARRSTRFAFAQLDTNSIQNHWTTQEKAAFVWVQLYIIMSMLPSEEAFNITINHDHLTRDLIQALLDANLAIPHPIPGKLDEPAKLITYRSIFWQSAFPFSHNPWLSAIGHWQKSPVDIVHDVPALLNDAANVYHPRRPRKPTVRDGPVYTRHILELGQTLTFEPISSEDAEFVRLFTKWQNDERVAIGWRQKGGEEVQKRYLQSIEANPSTIGLVGKWDGEPWGYVEVYWAKESNIGRFYNAEDYDRGFHALVGEQRFRGPHRVRSWMGSLIHMLFVQDARTQRVVLEPRATNAVMINYATMCGGHVEKLIDLPHKRAALVICPREGFFQLCPLGPLTTINTAYPRHYQKQSSETQTQKKPEEGVKKA</sequence>
<name>A0A316VIE6_9BASI</name>
<dbReference type="RefSeq" id="XP_025357674.1">
    <property type="nucleotide sequence ID" value="XM_025496210.1"/>
</dbReference>
<accession>A0A316VIE6</accession>
<organism evidence="3 4">
    <name type="scientific">Meira miltonrushii</name>
    <dbReference type="NCBI Taxonomy" id="1280837"/>
    <lineage>
        <taxon>Eukaryota</taxon>
        <taxon>Fungi</taxon>
        <taxon>Dikarya</taxon>
        <taxon>Basidiomycota</taxon>
        <taxon>Ustilaginomycotina</taxon>
        <taxon>Exobasidiomycetes</taxon>
        <taxon>Exobasidiales</taxon>
        <taxon>Brachybasidiaceae</taxon>
        <taxon>Meira</taxon>
    </lineage>
</organism>
<dbReference type="Proteomes" id="UP000245771">
    <property type="component" value="Unassembled WGS sequence"/>
</dbReference>
<keyword evidence="4" id="KW-1185">Reference proteome</keyword>
<dbReference type="Gene3D" id="3.40.630.30">
    <property type="match status" value="1"/>
</dbReference>
<dbReference type="InterPro" id="IPR016181">
    <property type="entry name" value="Acyl_CoA_acyltransferase"/>
</dbReference>
<evidence type="ECO:0008006" key="5">
    <source>
        <dbReference type="Google" id="ProtNLM"/>
    </source>
</evidence>
<dbReference type="PANTHER" id="PTHR31438:SF1">
    <property type="entry name" value="LYSINE N-ACYLTRANSFERASE C17G9.06C-RELATED"/>
    <property type="match status" value="1"/>
</dbReference>
<evidence type="ECO:0000256" key="2">
    <source>
        <dbReference type="SAM" id="MobiDB-lite"/>
    </source>
</evidence>
<dbReference type="STRING" id="1280837.A0A316VIE6"/>
<protein>
    <recommendedName>
        <fullName evidence="5">Acyltransferase MbtK/IucB-like conserved domain-containing protein</fullName>
    </recommendedName>
</protein>
<dbReference type="AlphaFoldDB" id="A0A316VIE6"/>
<dbReference type="EMBL" id="KZ819602">
    <property type="protein sequence ID" value="PWN37372.1"/>
    <property type="molecule type" value="Genomic_DNA"/>
</dbReference>
<dbReference type="OrthoDB" id="4250781at2759"/>
<comment type="similarity">
    <text evidence="1">Belongs to the lysine N-acyltransferase MbtK family.</text>
</comment>
<gene>
    <name evidence="3" type="ORF">FA14DRAFT_117072</name>
</gene>
<feature type="region of interest" description="Disordered" evidence="2">
    <location>
        <begin position="370"/>
        <end position="390"/>
    </location>
</feature>
<feature type="compositionally biased region" description="Basic and acidic residues" evidence="2">
    <location>
        <begin position="379"/>
        <end position="390"/>
    </location>
</feature>
<dbReference type="Pfam" id="PF13523">
    <property type="entry name" value="Acetyltransf_8"/>
    <property type="match status" value="1"/>
</dbReference>
<dbReference type="SUPFAM" id="SSF55729">
    <property type="entry name" value="Acyl-CoA N-acyltransferases (Nat)"/>
    <property type="match status" value="1"/>
</dbReference>
<dbReference type="PANTHER" id="PTHR31438">
    <property type="entry name" value="LYSINE N-ACYLTRANSFERASE C17G9.06C-RELATED"/>
    <property type="match status" value="1"/>
</dbReference>
<evidence type="ECO:0000313" key="3">
    <source>
        <dbReference type="EMBL" id="PWN37372.1"/>
    </source>
</evidence>
<proteinExistence type="inferred from homology"/>